<evidence type="ECO:0000259" key="2">
    <source>
        <dbReference type="PROSITE" id="PS52035"/>
    </source>
</evidence>
<dbReference type="PROSITE" id="PS52035">
    <property type="entry name" value="PEPTIDASE_M14"/>
    <property type="match status" value="1"/>
</dbReference>
<dbReference type="InterPro" id="IPR000834">
    <property type="entry name" value="Peptidase_M14"/>
</dbReference>
<dbReference type="EMBL" id="JBHRYQ010000001">
    <property type="protein sequence ID" value="MFC3811646.1"/>
    <property type="molecule type" value="Genomic_DNA"/>
</dbReference>
<accession>A0ABV7YXI6</accession>
<keyword evidence="3" id="KW-0645">Protease</keyword>
<dbReference type="Pfam" id="PF00246">
    <property type="entry name" value="Peptidase_M14"/>
    <property type="match status" value="1"/>
</dbReference>
<organism evidence="3 4">
    <name type="scientific">Lacihabitans lacunae</name>
    <dbReference type="NCBI Taxonomy" id="1028214"/>
    <lineage>
        <taxon>Bacteria</taxon>
        <taxon>Pseudomonadati</taxon>
        <taxon>Bacteroidota</taxon>
        <taxon>Cytophagia</taxon>
        <taxon>Cytophagales</taxon>
        <taxon>Leadbetterellaceae</taxon>
        <taxon>Lacihabitans</taxon>
    </lineage>
</organism>
<feature type="domain" description="Peptidase M14" evidence="2">
    <location>
        <begin position="8"/>
        <end position="275"/>
    </location>
</feature>
<dbReference type="Proteomes" id="UP001595616">
    <property type="component" value="Unassembled WGS sequence"/>
</dbReference>
<proteinExistence type="inferred from homology"/>
<evidence type="ECO:0000256" key="1">
    <source>
        <dbReference type="PROSITE-ProRule" id="PRU01379"/>
    </source>
</evidence>
<dbReference type="Gene3D" id="3.40.630.10">
    <property type="entry name" value="Zn peptidases"/>
    <property type="match status" value="1"/>
</dbReference>
<keyword evidence="3" id="KW-0378">Hydrolase</keyword>
<gene>
    <name evidence="3" type="ORF">ACFOOI_13370</name>
</gene>
<comment type="caution">
    <text evidence="3">The sequence shown here is derived from an EMBL/GenBank/DDBJ whole genome shotgun (WGS) entry which is preliminary data.</text>
</comment>
<comment type="similarity">
    <text evidence="1">Belongs to the peptidase M14 family.</text>
</comment>
<sequence>MTALTETFFQNYEQFKNPELNHRRFKHTKVVELLNKLPFEKVSLGKSFEGREIQKVVIGNGPKKILLWSQMHGNEATATMALFDIFNFFQNTSGEFLEIKKLLESKLELHFIPMLNPDGAERFIRRTAQGIDMNRDAVALKCPESEILKNQVLTLTPEFSFNLHDQNIRYSAGASNKQATISFLATAYNEAREWNENRTKAAQVIAKMNADLQAFIPNAIGRFSDEFEPRAFGDNIQKWGSSLILIESGGYPNDTEKQFIRKLNFVAILSALESIALESYTSYSIENYSAIVQNEKYLFDLKIKNLTVEAPKGNFEIDLGVNLEEKNNSDASDFSVTSVIEDLGDLSVFWGIKEIDAEGGLLKSIEAYPSIKETYKQYGPFPLEILEGEKASFVIDKGNELILIINGRIIEK</sequence>
<dbReference type="RefSeq" id="WP_379838483.1">
    <property type="nucleotide sequence ID" value="NZ_JBHRYQ010000001.1"/>
</dbReference>
<dbReference type="GO" id="GO:0004180">
    <property type="term" value="F:carboxypeptidase activity"/>
    <property type="evidence" value="ECO:0007669"/>
    <property type="project" value="UniProtKB-KW"/>
</dbReference>
<protein>
    <submittedName>
        <fullName evidence="3">M14 family zinc carboxypeptidase</fullName>
    </submittedName>
</protein>
<name>A0ABV7YXI6_9BACT</name>
<dbReference type="SUPFAM" id="SSF53187">
    <property type="entry name" value="Zn-dependent exopeptidases"/>
    <property type="match status" value="1"/>
</dbReference>
<keyword evidence="3" id="KW-0121">Carboxypeptidase</keyword>
<comment type="caution">
    <text evidence="1">Lacks conserved residue(s) required for the propagation of feature annotation.</text>
</comment>
<keyword evidence="4" id="KW-1185">Reference proteome</keyword>
<reference evidence="4" key="1">
    <citation type="journal article" date="2019" name="Int. J. Syst. Evol. Microbiol.">
        <title>The Global Catalogue of Microorganisms (GCM) 10K type strain sequencing project: providing services to taxonomists for standard genome sequencing and annotation.</title>
        <authorList>
            <consortium name="The Broad Institute Genomics Platform"/>
            <consortium name="The Broad Institute Genome Sequencing Center for Infectious Disease"/>
            <person name="Wu L."/>
            <person name="Ma J."/>
        </authorList>
    </citation>
    <scope>NUCLEOTIDE SEQUENCE [LARGE SCALE GENOMIC DNA]</scope>
    <source>
        <strain evidence="4">CECT 7956</strain>
    </source>
</reference>
<evidence type="ECO:0000313" key="4">
    <source>
        <dbReference type="Proteomes" id="UP001595616"/>
    </source>
</evidence>
<evidence type="ECO:0000313" key="3">
    <source>
        <dbReference type="EMBL" id="MFC3811646.1"/>
    </source>
</evidence>